<dbReference type="PANTHER" id="PTHR42852">
    <property type="entry name" value="THIOL:DISULFIDE INTERCHANGE PROTEIN DSBE"/>
    <property type="match status" value="1"/>
</dbReference>
<dbReference type="PROSITE" id="PS51352">
    <property type="entry name" value="THIOREDOXIN_2"/>
    <property type="match status" value="1"/>
</dbReference>
<proteinExistence type="predicted"/>
<evidence type="ECO:0000256" key="3">
    <source>
        <dbReference type="ARBA" id="ARBA00023157"/>
    </source>
</evidence>
<evidence type="ECO:0000256" key="2">
    <source>
        <dbReference type="ARBA" id="ARBA00022748"/>
    </source>
</evidence>
<dbReference type="OrthoDB" id="750178at2"/>
<organism evidence="7 8">
    <name type="scientific">Chitinophaga parva</name>
    <dbReference type="NCBI Taxonomy" id="2169414"/>
    <lineage>
        <taxon>Bacteria</taxon>
        <taxon>Pseudomonadati</taxon>
        <taxon>Bacteroidota</taxon>
        <taxon>Chitinophagia</taxon>
        <taxon>Chitinophagales</taxon>
        <taxon>Chitinophagaceae</taxon>
        <taxon>Chitinophaga</taxon>
    </lineage>
</organism>
<evidence type="ECO:0000256" key="4">
    <source>
        <dbReference type="ARBA" id="ARBA00023284"/>
    </source>
</evidence>
<keyword evidence="8" id="KW-1185">Reference proteome</keyword>
<protein>
    <submittedName>
        <fullName evidence="7">Thioredoxin</fullName>
    </submittedName>
</protein>
<feature type="signal peptide" evidence="5">
    <location>
        <begin position="1"/>
        <end position="20"/>
    </location>
</feature>
<dbReference type="Pfam" id="PF00578">
    <property type="entry name" value="AhpC-TSA"/>
    <property type="match status" value="1"/>
</dbReference>
<dbReference type="RefSeq" id="WP_108687969.1">
    <property type="nucleotide sequence ID" value="NZ_QCYK01000002.1"/>
</dbReference>
<dbReference type="InterPro" id="IPR025380">
    <property type="entry name" value="DUF4369"/>
</dbReference>
<keyword evidence="4" id="KW-0676">Redox-active center</keyword>
<evidence type="ECO:0000313" key="8">
    <source>
        <dbReference type="Proteomes" id="UP000244450"/>
    </source>
</evidence>
<dbReference type="Gene3D" id="3.40.30.10">
    <property type="entry name" value="Glutaredoxin"/>
    <property type="match status" value="1"/>
</dbReference>
<gene>
    <name evidence="7" type="ORF">DCC81_18000</name>
</gene>
<dbReference type="GO" id="GO:0016209">
    <property type="term" value="F:antioxidant activity"/>
    <property type="evidence" value="ECO:0007669"/>
    <property type="project" value="InterPro"/>
</dbReference>
<dbReference type="CDD" id="cd02966">
    <property type="entry name" value="TlpA_like_family"/>
    <property type="match status" value="1"/>
</dbReference>
<evidence type="ECO:0000313" key="7">
    <source>
        <dbReference type="EMBL" id="PUZ26132.1"/>
    </source>
</evidence>
<sequence>MQISKWIVMAAMCAPMAAVAQQGYVIKGSVSSIKTPEKVYLTYKVNGERIMDSTLMKNGRFVFKGTVNGPKEAHLKVKHDSAPQDPTTRPPEDILPFLIENTTINVVAKDAVKHAVITGGVANEDNAKVTALLKPIYDKYNLLNDEFNAQPLEKQRDTAYLHNLDSRADAIRDEILVAKATYFKAHRDHYMALMAFNSTLPPEFDAVAAEKEFKQFSPALQQTDLGQELAARIAKTKKTQEGEVAPDFTQTDVQGNPVKLSDFRGKYVLLDFWASWCGPCRRENPNVVKAYNAFKDKGFTVLGVSLDKPEDRDKWLAAIQKDGLTWTQVSDLKAWDNEAAKLYDVKAIPMNFLIDPNGKIIGKYLRGDALEAALQKVMH</sequence>
<evidence type="ECO:0000256" key="1">
    <source>
        <dbReference type="ARBA" id="ARBA00004196"/>
    </source>
</evidence>
<dbReference type="InterPro" id="IPR000866">
    <property type="entry name" value="AhpC/TSA"/>
</dbReference>
<dbReference type="InterPro" id="IPR036249">
    <property type="entry name" value="Thioredoxin-like_sf"/>
</dbReference>
<keyword evidence="3" id="KW-1015">Disulfide bond</keyword>
<dbReference type="GO" id="GO:0017004">
    <property type="term" value="P:cytochrome complex assembly"/>
    <property type="evidence" value="ECO:0007669"/>
    <property type="project" value="UniProtKB-KW"/>
</dbReference>
<evidence type="ECO:0000259" key="6">
    <source>
        <dbReference type="PROSITE" id="PS51352"/>
    </source>
</evidence>
<dbReference type="AlphaFoldDB" id="A0A2T7BIR0"/>
<feature type="chain" id="PRO_5015750844" evidence="5">
    <location>
        <begin position="21"/>
        <end position="379"/>
    </location>
</feature>
<reference evidence="7 8" key="1">
    <citation type="submission" date="2018-04" db="EMBL/GenBank/DDBJ databases">
        <title>Chitinophaga fuyangensis sp. nov., isolated from soil in a chemical factory.</title>
        <authorList>
            <person name="Chen K."/>
        </authorList>
    </citation>
    <scope>NUCLEOTIDE SEQUENCE [LARGE SCALE GENOMIC DNA]</scope>
    <source>
        <strain evidence="7 8">LY-1</strain>
    </source>
</reference>
<comment type="subcellular location">
    <subcellularLocation>
        <location evidence="1">Cell envelope</location>
    </subcellularLocation>
</comment>
<dbReference type="InterPro" id="IPR013766">
    <property type="entry name" value="Thioredoxin_domain"/>
</dbReference>
<dbReference type="InterPro" id="IPR050553">
    <property type="entry name" value="Thioredoxin_ResA/DsbE_sf"/>
</dbReference>
<dbReference type="PROSITE" id="PS00194">
    <property type="entry name" value="THIOREDOXIN_1"/>
    <property type="match status" value="1"/>
</dbReference>
<dbReference type="GO" id="GO:0030313">
    <property type="term" value="C:cell envelope"/>
    <property type="evidence" value="ECO:0007669"/>
    <property type="project" value="UniProtKB-SubCell"/>
</dbReference>
<name>A0A2T7BIR0_9BACT</name>
<dbReference type="Pfam" id="PF14289">
    <property type="entry name" value="DUF4369"/>
    <property type="match status" value="1"/>
</dbReference>
<accession>A0A2T7BIR0</accession>
<dbReference type="SUPFAM" id="SSF52833">
    <property type="entry name" value="Thioredoxin-like"/>
    <property type="match status" value="1"/>
</dbReference>
<dbReference type="GO" id="GO:0016491">
    <property type="term" value="F:oxidoreductase activity"/>
    <property type="evidence" value="ECO:0007669"/>
    <property type="project" value="InterPro"/>
</dbReference>
<comment type="caution">
    <text evidence="7">The sequence shown here is derived from an EMBL/GenBank/DDBJ whole genome shotgun (WGS) entry which is preliminary data.</text>
</comment>
<dbReference type="EMBL" id="QCYK01000002">
    <property type="protein sequence ID" value="PUZ26132.1"/>
    <property type="molecule type" value="Genomic_DNA"/>
</dbReference>
<keyword evidence="5" id="KW-0732">Signal</keyword>
<dbReference type="Proteomes" id="UP000244450">
    <property type="component" value="Unassembled WGS sequence"/>
</dbReference>
<keyword evidence="2" id="KW-0201">Cytochrome c-type biogenesis</keyword>
<dbReference type="InterPro" id="IPR017937">
    <property type="entry name" value="Thioredoxin_CS"/>
</dbReference>
<dbReference type="PANTHER" id="PTHR42852:SF6">
    <property type="entry name" value="THIOL:DISULFIDE INTERCHANGE PROTEIN DSBE"/>
    <property type="match status" value="1"/>
</dbReference>
<feature type="domain" description="Thioredoxin" evidence="6">
    <location>
        <begin position="239"/>
        <end position="379"/>
    </location>
</feature>
<evidence type="ECO:0000256" key="5">
    <source>
        <dbReference type="SAM" id="SignalP"/>
    </source>
</evidence>